<dbReference type="PANTHER" id="PTHR45339">
    <property type="entry name" value="HYBRID SIGNAL TRANSDUCTION HISTIDINE KINASE J"/>
    <property type="match status" value="1"/>
</dbReference>
<keyword evidence="4" id="KW-0808">Transferase</keyword>
<evidence type="ECO:0000256" key="3">
    <source>
        <dbReference type="ARBA" id="ARBA00022553"/>
    </source>
</evidence>
<evidence type="ECO:0000313" key="11">
    <source>
        <dbReference type="Proteomes" id="UP000774804"/>
    </source>
</evidence>
<sequence length="168" mass="18854">MMDFCPSEMNGKPLEDIMLQMQSEGIPYPSNGTPILQAVREGRSLPRSESVFWKQDGSSFLAEFQLKPIMDQGDNRGAVLVFRDMTSVKDIIRAKEVAEHADRAKSEFLAIMSHELRTPLNGIMGMAHLLKETELDEEQNGFADIIIDSGESLLHILNEILDFSKIEA</sequence>
<keyword evidence="3" id="KW-0597">Phosphoprotein</keyword>
<keyword evidence="6" id="KW-0418">Kinase</keyword>
<dbReference type="EMBL" id="RCMI01005552">
    <property type="protein sequence ID" value="KAG2860513.1"/>
    <property type="molecule type" value="Genomic_DNA"/>
</dbReference>
<evidence type="ECO:0000256" key="8">
    <source>
        <dbReference type="ARBA" id="ARBA00023012"/>
    </source>
</evidence>
<gene>
    <name evidence="10" type="ORF">PC115_g25719</name>
</gene>
<comment type="catalytic activity">
    <reaction evidence="1">
        <text>ATP + protein L-histidine = ADP + protein N-phospho-L-histidine.</text>
        <dbReference type="EC" id="2.7.13.3"/>
    </reaction>
</comment>
<dbReference type="EC" id="2.7.13.3" evidence="2"/>
<evidence type="ECO:0000256" key="1">
    <source>
        <dbReference type="ARBA" id="ARBA00000085"/>
    </source>
</evidence>
<evidence type="ECO:0000256" key="6">
    <source>
        <dbReference type="ARBA" id="ARBA00022777"/>
    </source>
</evidence>
<dbReference type="Proteomes" id="UP000774804">
    <property type="component" value="Unassembled WGS sequence"/>
</dbReference>
<dbReference type="FunFam" id="1.10.287.130:FF:000002">
    <property type="entry name" value="Two-component osmosensing histidine kinase"/>
    <property type="match status" value="1"/>
</dbReference>
<dbReference type="PANTHER" id="PTHR45339:SF1">
    <property type="entry name" value="HYBRID SIGNAL TRANSDUCTION HISTIDINE KINASE J"/>
    <property type="match status" value="1"/>
</dbReference>
<dbReference type="InterPro" id="IPR003661">
    <property type="entry name" value="HisK_dim/P_dom"/>
</dbReference>
<evidence type="ECO:0000256" key="4">
    <source>
        <dbReference type="ARBA" id="ARBA00022679"/>
    </source>
</evidence>
<evidence type="ECO:0000313" key="10">
    <source>
        <dbReference type="EMBL" id="KAG2860513.1"/>
    </source>
</evidence>
<proteinExistence type="predicted"/>
<dbReference type="InterPro" id="IPR036097">
    <property type="entry name" value="HisK_dim/P_sf"/>
</dbReference>
<dbReference type="Gene3D" id="3.30.450.20">
    <property type="entry name" value="PAS domain"/>
    <property type="match status" value="1"/>
</dbReference>
<comment type="caution">
    <text evidence="10">The sequence shown here is derived from an EMBL/GenBank/DDBJ whole genome shotgun (WGS) entry which is preliminary data.</text>
</comment>
<evidence type="ECO:0000256" key="5">
    <source>
        <dbReference type="ARBA" id="ARBA00022741"/>
    </source>
</evidence>
<protein>
    <recommendedName>
        <fullName evidence="2">histidine kinase</fullName>
        <ecNumber evidence="2">2.7.13.3</ecNumber>
    </recommendedName>
</protein>
<evidence type="ECO:0000256" key="7">
    <source>
        <dbReference type="ARBA" id="ARBA00022840"/>
    </source>
</evidence>
<dbReference type="SMART" id="SM00388">
    <property type="entry name" value="HisKA"/>
    <property type="match status" value="1"/>
</dbReference>
<organism evidence="10 11">
    <name type="scientific">Phytophthora cactorum</name>
    <dbReference type="NCBI Taxonomy" id="29920"/>
    <lineage>
        <taxon>Eukaryota</taxon>
        <taxon>Sar</taxon>
        <taxon>Stramenopiles</taxon>
        <taxon>Oomycota</taxon>
        <taxon>Peronosporomycetes</taxon>
        <taxon>Peronosporales</taxon>
        <taxon>Peronosporaceae</taxon>
        <taxon>Phytophthora</taxon>
    </lineage>
</organism>
<dbReference type="GO" id="GO:0000155">
    <property type="term" value="F:phosphorelay sensor kinase activity"/>
    <property type="evidence" value="ECO:0007669"/>
    <property type="project" value="InterPro"/>
</dbReference>
<name>A0A8T0ZCN9_9STRA</name>
<reference evidence="10" key="1">
    <citation type="submission" date="2018-10" db="EMBL/GenBank/DDBJ databases">
        <title>Effector identification in a new, highly contiguous assembly of the strawberry crown rot pathogen Phytophthora cactorum.</title>
        <authorList>
            <person name="Armitage A.D."/>
            <person name="Nellist C.F."/>
            <person name="Bates H."/>
            <person name="Vickerstaff R.J."/>
            <person name="Harrison R.J."/>
        </authorList>
    </citation>
    <scope>NUCLEOTIDE SEQUENCE</scope>
    <source>
        <strain evidence="10">4032</strain>
    </source>
</reference>
<evidence type="ECO:0000259" key="9">
    <source>
        <dbReference type="SMART" id="SM00388"/>
    </source>
</evidence>
<accession>A0A8T0ZCN9</accession>
<evidence type="ECO:0000256" key="2">
    <source>
        <dbReference type="ARBA" id="ARBA00012438"/>
    </source>
</evidence>
<dbReference type="Gene3D" id="1.10.287.130">
    <property type="match status" value="1"/>
</dbReference>
<dbReference type="InterPro" id="IPR035965">
    <property type="entry name" value="PAS-like_dom_sf"/>
</dbReference>
<dbReference type="CDD" id="cd00082">
    <property type="entry name" value="HisKA"/>
    <property type="match status" value="1"/>
</dbReference>
<keyword evidence="7" id="KW-0067">ATP-binding</keyword>
<keyword evidence="5" id="KW-0547">Nucleotide-binding</keyword>
<dbReference type="GO" id="GO:0005524">
    <property type="term" value="F:ATP binding"/>
    <property type="evidence" value="ECO:0007669"/>
    <property type="project" value="UniProtKB-KW"/>
</dbReference>
<feature type="domain" description="Signal transduction histidine kinase dimerisation/phosphoacceptor" evidence="9">
    <location>
        <begin position="104"/>
        <end position="168"/>
    </location>
</feature>
<dbReference type="SUPFAM" id="SSF55785">
    <property type="entry name" value="PYP-like sensor domain (PAS domain)"/>
    <property type="match status" value="1"/>
</dbReference>
<dbReference type="AlphaFoldDB" id="A0A8T0ZCN9"/>
<feature type="non-terminal residue" evidence="10">
    <location>
        <position position="168"/>
    </location>
</feature>
<dbReference type="Pfam" id="PF00512">
    <property type="entry name" value="HisKA"/>
    <property type="match status" value="1"/>
</dbReference>
<keyword evidence="8" id="KW-0902">Two-component regulatory system</keyword>
<dbReference type="SUPFAM" id="SSF47384">
    <property type="entry name" value="Homodimeric domain of signal transducing histidine kinase"/>
    <property type="match status" value="1"/>
</dbReference>